<keyword evidence="19" id="KW-1185">Reference proteome</keyword>
<evidence type="ECO:0000256" key="8">
    <source>
        <dbReference type="ARBA" id="ARBA00022777"/>
    </source>
</evidence>
<evidence type="ECO:0000313" key="19">
    <source>
        <dbReference type="Proteomes" id="UP001172673"/>
    </source>
</evidence>
<dbReference type="InterPro" id="IPR003661">
    <property type="entry name" value="HisK_dim/P_dom"/>
</dbReference>
<keyword evidence="11" id="KW-0902">Two-component regulatory system</keyword>
<dbReference type="InterPro" id="IPR004358">
    <property type="entry name" value="Sig_transdc_His_kin-like_C"/>
</dbReference>
<keyword evidence="12 15" id="KW-0472">Membrane</keyword>
<dbReference type="GO" id="GO:0009927">
    <property type="term" value="F:histidine phosphotransfer kinase activity"/>
    <property type="evidence" value="ECO:0007669"/>
    <property type="project" value="TreeGrafter"/>
</dbReference>
<evidence type="ECO:0000256" key="3">
    <source>
        <dbReference type="ARBA" id="ARBA00012438"/>
    </source>
</evidence>
<feature type="compositionally biased region" description="Polar residues" evidence="14">
    <location>
        <begin position="15"/>
        <end position="26"/>
    </location>
</feature>
<feature type="transmembrane region" description="Helical" evidence="15">
    <location>
        <begin position="52"/>
        <end position="73"/>
    </location>
</feature>
<dbReference type="CDD" id="cd00082">
    <property type="entry name" value="HisKA"/>
    <property type="match status" value="1"/>
</dbReference>
<evidence type="ECO:0000259" key="16">
    <source>
        <dbReference type="PROSITE" id="PS50109"/>
    </source>
</evidence>
<dbReference type="GO" id="GO:0005524">
    <property type="term" value="F:ATP binding"/>
    <property type="evidence" value="ECO:0007669"/>
    <property type="project" value="UniProtKB-KW"/>
</dbReference>
<feature type="modified residue" description="4-aspartylphosphate" evidence="13">
    <location>
        <position position="1096"/>
    </location>
</feature>
<evidence type="ECO:0000256" key="4">
    <source>
        <dbReference type="ARBA" id="ARBA00022553"/>
    </source>
</evidence>
<evidence type="ECO:0000313" key="18">
    <source>
        <dbReference type="EMBL" id="KAJ9604331.1"/>
    </source>
</evidence>
<dbReference type="SUPFAM" id="SSF55874">
    <property type="entry name" value="ATPase domain of HSP90 chaperone/DNA topoisomerase II/histidine kinase"/>
    <property type="match status" value="1"/>
</dbReference>
<feature type="compositionally biased region" description="Basic and acidic residues" evidence="14">
    <location>
        <begin position="1003"/>
        <end position="1019"/>
    </location>
</feature>
<dbReference type="PANTHER" id="PTHR43047">
    <property type="entry name" value="TWO-COMPONENT HISTIDINE PROTEIN KINASE"/>
    <property type="match status" value="1"/>
</dbReference>
<evidence type="ECO:0000256" key="7">
    <source>
        <dbReference type="ARBA" id="ARBA00022741"/>
    </source>
</evidence>
<feature type="region of interest" description="Disordered" evidence="14">
    <location>
        <begin position="995"/>
        <end position="1026"/>
    </location>
</feature>
<dbReference type="InterPro" id="IPR005467">
    <property type="entry name" value="His_kinase_dom"/>
</dbReference>
<dbReference type="InterPro" id="IPR001789">
    <property type="entry name" value="Sig_transdc_resp-reg_receiver"/>
</dbReference>
<keyword evidence="5 18" id="KW-0808">Transferase</keyword>
<keyword evidence="9" id="KW-0067">ATP-binding</keyword>
<dbReference type="InterPro" id="IPR036097">
    <property type="entry name" value="HisK_dim/P_sf"/>
</dbReference>
<comment type="subcellular location">
    <subcellularLocation>
        <location evidence="2">Membrane</location>
    </subcellularLocation>
</comment>
<dbReference type="AlphaFoldDB" id="A0AA38X047"/>
<dbReference type="SMART" id="SM00388">
    <property type="entry name" value="HisKA"/>
    <property type="match status" value="1"/>
</dbReference>
<evidence type="ECO:0000256" key="2">
    <source>
        <dbReference type="ARBA" id="ARBA00004370"/>
    </source>
</evidence>
<evidence type="ECO:0000256" key="11">
    <source>
        <dbReference type="ARBA" id="ARBA00023012"/>
    </source>
</evidence>
<dbReference type="PROSITE" id="PS50110">
    <property type="entry name" value="RESPONSE_REGULATORY"/>
    <property type="match status" value="1"/>
</dbReference>
<feature type="domain" description="Response regulatory" evidence="17">
    <location>
        <begin position="1034"/>
        <end position="1161"/>
    </location>
</feature>
<dbReference type="InterPro" id="IPR036890">
    <property type="entry name" value="HATPase_C_sf"/>
</dbReference>
<reference evidence="18" key="1">
    <citation type="submission" date="2022-10" db="EMBL/GenBank/DDBJ databases">
        <title>Culturing micro-colonial fungi from biological soil crusts in the Mojave desert and describing Neophaeococcomyces mojavensis, and introducing the new genera and species Taxawa tesnikishii.</title>
        <authorList>
            <person name="Kurbessoian T."/>
            <person name="Stajich J.E."/>
        </authorList>
    </citation>
    <scope>NUCLEOTIDE SEQUENCE</scope>
    <source>
        <strain evidence="18">TK_41</strain>
    </source>
</reference>
<feature type="region of interest" description="Disordered" evidence="14">
    <location>
        <begin position="1"/>
        <end position="26"/>
    </location>
</feature>
<evidence type="ECO:0000256" key="10">
    <source>
        <dbReference type="ARBA" id="ARBA00022989"/>
    </source>
</evidence>
<dbReference type="EMBL" id="JAPDRK010000019">
    <property type="protein sequence ID" value="KAJ9604331.1"/>
    <property type="molecule type" value="Genomic_DNA"/>
</dbReference>
<dbReference type="Gene3D" id="3.30.565.10">
    <property type="entry name" value="Histidine kinase-like ATPase, C-terminal domain"/>
    <property type="match status" value="1"/>
</dbReference>
<dbReference type="SUPFAM" id="SSF47384">
    <property type="entry name" value="Homodimeric domain of signal transducing histidine kinase"/>
    <property type="match status" value="1"/>
</dbReference>
<dbReference type="PROSITE" id="PS50109">
    <property type="entry name" value="HIS_KIN"/>
    <property type="match status" value="1"/>
</dbReference>
<organism evidence="18 19">
    <name type="scientific">Cladophialophora chaetospira</name>
    <dbReference type="NCBI Taxonomy" id="386627"/>
    <lineage>
        <taxon>Eukaryota</taxon>
        <taxon>Fungi</taxon>
        <taxon>Dikarya</taxon>
        <taxon>Ascomycota</taxon>
        <taxon>Pezizomycotina</taxon>
        <taxon>Eurotiomycetes</taxon>
        <taxon>Chaetothyriomycetidae</taxon>
        <taxon>Chaetothyriales</taxon>
        <taxon>Herpotrichiellaceae</taxon>
        <taxon>Cladophialophora</taxon>
    </lineage>
</organism>
<evidence type="ECO:0000259" key="17">
    <source>
        <dbReference type="PROSITE" id="PS50110"/>
    </source>
</evidence>
<sequence length="1177" mass="129515">MTASNRFQWDRNPESHQTLGSEASDNSLKIEKYPSERPRRKMRLHMHIRDQLCLLILLTNGVALMVLAVATWYQSSDHLRDAKAQTLMITANLKADQIAQQISLFRTSVQQITTRQPLQGFLRAFNNGNHSQELFDGINDNLGVTLSDGFENTMLLQAAVYPRASVPDQGYRALTYLTGTGVGGKYELPSTYANGTAIFLGDDGAGYPPQLYPNLTYGDQTSSTRAAFYEARRLGNNSTLLLGPLFLQSNTSLISLTVPINNNTSRTDILGWLTVVLDARNLYNVVGSRVGLGRTGEVVIIGPGGRPGNLFAENVSGRSRAQNADVPVQFMLPTYSGRHPTRAQNPYLPFLMKQYPALLRAWSDINGELNNAGGLMSTHNEEGISISVGYARISSNIVDWVLLFAQAHGEAVAPINQLRRTIIATIFSVVGAILIICFPIAHYAVKPIIALRTAANNSVTTYEAYDPSAKSDAASENTLEKADLIQENGHSRSAGKRSAKKKSFVRPVRVFKIPERVPERKHLIWDELTELTGKFNEMTDELSIQYRKLEDRVHMRTADLEKARTAAEAANESKTLFIANVSHELRTPLNGIIGMCAVAMQEEDMQSVRQSLKIMYKSSDLLSHLLNDLLTFSKSSIGQNFAIEEDTFRLVDIGSQLVSIFEKQASESDISLRVVFIGTNPPSPGDFDHDAQEDAIVARHDMTGAMQRQRSNVLAQGPANLGSLREIALRGDKNRILQILMNLVSNALKFTPAKGTVEVRIRYRGFIEPEAMPEVKYSHTKTPQHAGLSKAFQRISPEKHQPKTSLKGLLFDFEVEDTGPGIPEHLQQDIFKPFVQGDLALSKKHGGVGLGLAICSQLAGMMGGTFQLKSTVDIGSTFTFSIPLRYTREIVPSVTDSLARPRAGSITSSVQFETFTTRSGMARDVRSLQSKQASIYSDKESPLDVPRLVGFSQPYLIDGNTDPENVDMAMPHTPPAKPERRQSFTSPNARLATIVSMATPEDQSDRRDFQPREKEKPLEMKSSLASSSTASPLKVLVAEDNPVNQQVILKLLKLEKVTDLTLAEDGEEAVKIIEKSLAATEDEIDKPKPFSLILMDIQMPKMDGIEATKKLRELGFDAPILALTAFDHESNRAACESAGMNGFLAKPIKRTALRKVLDEHKAAAVASAEGEPATTPG</sequence>
<dbReference type="Pfam" id="PF02518">
    <property type="entry name" value="HATPase_c"/>
    <property type="match status" value="1"/>
</dbReference>
<dbReference type="CDD" id="cd16922">
    <property type="entry name" value="HATPase_EvgS-ArcB-TorS-like"/>
    <property type="match status" value="1"/>
</dbReference>
<dbReference type="FunFam" id="1.10.287.130:FF:000004">
    <property type="entry name" value="Ethylene receptor 1"/>
    <property type="match status" value="1"/>
</dbReference>
<dbReference type="Pfam" id="PF00512">
    <property type="entry name" value="HisKA"/>
    <property type="match status" value="1"/>
</dbReference>
<dbReference type="Gene3D" id="3.40.50.2300">
    <property type="match status" value="1"/>
</dbReference>
<comment type="caution">
    <text evidence="18">The sequence shown here is derived from an EMBL/GenBank/DDBJ whole genome shotgun (WGS) entry which is preliminary data.</text>
</comment>
<evidence type="ECO:0000256" key="5">
    <source>
        <dbReference type="ARBA" id="ARBA00022679"/>
    </source>
</evidence>
<dbReference type="Pfam" id="PF00072">
    <property type="entry name" value="Response_reg"/>
    <property type="match status" value="1"/>
</dbReference>
<evidence type="ECO:0000256" key="1">
    <source>
        <dbReference type="ARBA" id="ARBA00000085"/>
    </source>
</evidence>
<dbReference type="Gene3D" id="1.10.287.130">
    <property type="match status" value="1"/>
</dbReference>
<dbReference type="SMART" id="SM00448">
    <property type="entry name" value="REC"/>
    <property type="match status" value="1"/>
</dbReference>
<comment type="catalytic activity">
    <reaction evidence="1">
        <text>ATP + protein L-histidine = ADP + protein N-phospho-L-histidine.</text>
        <dbReference type="EC" id="2.7.13.3"/>
    </reaction>
</comment>
<dbReference type="PANTHER" id="PTHR43047:SF72">
    <property type="entry name" value="OSMOSENSING HISTIDINE PROTEIN KINASE SLN1"/>
    <property type="match status" value="1"/>
</dbReference>
<dbReference type="SMART" id="SM00387">
    <property type="entry name" value="HATPase_c"/>
    <property type="match status" value="1"/>
</dbReference>
<dbReference type="Proteomes" id="UP001172673">
    <property type="component" value="Unassembled WGS sequence"/>
</dbReference>
<evidence type="ECO:0000256" key="13">
    <source>
        <dbReference type="PROSITE-ProRule" id="PRU00169"/>
    </source>
</evidence>
<keyword evidence="6 15" id="KW-0812">Transmembrane</keyword>
<keyword evidence="7" id="KW-0547">Nucleotide-binding</keyword>
<dbReference type="EC" id="2.7.13.3" evidence="3"/>
<dbReference type="CDD" id="cd17546">
    <property type="entry name" value="REC_hyHK_CKI1_RcsC-like"/>
    <property type="match status" value="1"/>
</dbReference>
<evidence type="ECO:0000256" key="14">
    <source>
        <dbReference type="SAM" id="MobiDB-lite"/>
    </source>
</evidence>
<name>A0AA38X047_9EURO</name>
<evidence type="ECO:0000256" key="15">
    <source>
        <dbReference type="SAM" id="Phobius"/>
    </source>
</evidence>
<keyword evidence="4 13" id="KW-0597">Phosphoprotein</keyword>
<gene>
    <name evidence="18" type="primary">SLN1_3</name>
    <name evidence="18" type="ORF">H2200_011165</name>
</gene>
<evidence type="ECO:0000256" key="9">
    <source>
        <dbReference type="ARBA" id="ARBA00022840"/>
    </source>
</evidence>
<dbReference type="InterPro" id="IPR003594">
    <property type="entry name" value="HATPase_dom"/>
</dbReference>
<dbReference type="GO" id="GO:0000155">
    <property type="term" value="F:phosphorelay sensor kinase activity"/>
    <property type="evidence" value="ECO:0007669"/>
    <property type="project" value="InterPro"/>
</dbReference>
<feature type="domain" description="Histidine kinase" evidence="16">
    <location>
        <begin position="580"/>
        <end position="886"/>
    </location>
</feature>
<dbReference type="SUPFAM" id="SSF52172">
    <property type="entry name" value="CheY-like"/>
    <property type="match status" value="1"/>
</dbReference>
<dbReference type="PRINTS" id="PR00344">
    <property type="entry name" value="BCTRLSENSOR"/>
</dbReference>
<evidence type="ECO:0000256" key="12">
    <source>
        <dbReference type="ARBA" id="ARBA00023136"/>
    </source>
</evidence>
<keyword evidence="8 18" id="KW-0418">Kinase</keyword>
<accession>A0AA38X047</accession>
<evidence type="ECO:0000256" key="6">
    <source>
        <dbReference type="ARBA" id="ARBA00022692"/>
    </source>
</evidence>
<proteinExistence type="predicted"/>
<protein>
    <recommendedName>
        <fullName evidence="3">histidine kinase</fullName>
        <ecNumber evidence="3">2.7.13.3</ecNumber>
    </recommendedName>
</protein>
<dbReference type="InterPro" id="IPR011006">
    <property type="entry name" value="CheY-like_superfamily"/>
</dbReference>
<keyword evidence="10 15" id="KW-1133">Transmembrane helix</keyword>
<dbReference type="GO" id="GO:0005886">
    <property type="term" value="C:plasma membrane"/>
    <property type="evidence" value="ECO:0007669"/>
    <property type="project" value="TreeGrafter"/>
</dbReference>